<gene>
    <name evidence="2" type="ORF">BFC18_11605</name>
</gene>
<sequence length="256" mass="28797">MKRVVFNQKGGVGKSTISTNLAAESARNGLRTLLVDLDAQGNSTHYCGIDINDDGVTVADMFKQVVGWFSKPQPPSAFVRPTAFDNLYVLPAHPSLTELERELETRYKMFKLKETLQALEEDFDRVYIDTPPNFNFYSKAALIAADSFVIPFDCDDFSVQAIDRLLDNVLELRSDHNPELQLEGIIINQFNPQAKLPATLIDLLKEKSLPVMESKINSTVKVKESHSKRVPLPFYAPSHKVSQQLAALWKELEDVD</sequence>
<proteinExistence type="predicted"/>
<dbReference type="OrthoDB" id="9815116at2"/>
<name>A0A1E7ZBF6_9ALTE</name>
<dbReference type="PANTHER" id="PTHR13696:SF52">
    <property type="entry name" value="PARA FAMILY PROTEIN CT_582"/>
    <property type="match status" value="1"/>
</dbReference>
<protein>
    <submittedName>
        <fullName evidence="2">Cobalamin biosynthesis protein CobQ</fullName>
    </submittedName>
</protein>
<keyword evidence="3" id="KW-1185">Reference proteome</keyword>
<evidence type="ECO:0000313" key="3">
    <source>
        <dbReference type="Proteomes" id="UP000175691"/>
    </source>
</evidence>
<dbReference type="InterPro" id="IPR027417">
    <property type="entry name" value="P-loop_NTPase"/>
</dbReference>
<dbReference type="InterPro" id="IPR025669">
    <property type="entry name" value="AAA_dom"/>
</dbReference>
<reference evidence="2 3" key="1">
    <citation type="submission" date="2016-08" db="EMBL/GenBank/DDBJ databases">
        <authorList>
            <person name="Seilhamer J.J."/>
        </authorList>
    </citation>
    <scope>NUCLEOTIDE SEQUENCE [LARGE SCALE GENOMIC DNA]</scope>
    <source>
        <strain evidence="2 3">KCTC 42603</strain>
    </source>
</reference>
<evidence type="ECO:0000313" key="2">
    <source>
        <dbReference type="EMBL" id="OFC70774.1"/>
    </source>
</evidence>
<dbReference type="AlphaFoldDB" id="A0A1E7ZBF6"/>
<feature type="domain" description="AAA" evidence="1">
    <location>
        <begin position="5"/>
        <end position="181"/>
    </location>
</feature>
<dbReference type="CDD" id="cd02042">
    <property type="entry name" value="ParAB_family"/>
    <property type="match status" value="1"/>
</dbReference>
<evidence type="ECO:0000259" key="1">
    <source>
        <dbReference type="Pfam" id="PF13614"/>
    </source>
</evidence>
<dbReference type="Proteomes" id="UP000175691">
    <property type="component" value="Unassembled WGS sequence"/>
</dbReference>
<dbReference type="EMBL" id="MDHN01000024">
    <property type="protein sequence ID" value="OFC70774.1"/>
    <property type="molecule type" value="Genomic_DNA"/>
</dbReference>
<dbReference type="STRING" id="1656094.BFC18_11605"/>
<comment type="caution">
    <text evidence="2">The sequence shown here is derived from an EMBL/GenBank/DDBJ whole genome shotgun (WGS) entry which is preliminary data.</text>
</comment>
<dbReference type="InterPro" id="IPR050678">
    <property type="entry name" value="DNA_Partitioning_ATPase"/>
</dbReference>
<dbReference type="RefSeq" id="WP_070125478.1">
    <property type="nucleotide sequence ID" value="NZ_MDHN01000024.1"/>
</dbReference>
<organism evidence="2 3">
    <name type="scientific">Alteromonas confluentis</name>
    <dbReference type="NCBI Taxonomy" id="1656094"/>
    <lineage>
        <taxon>Bacteria</taxon>
        <taxon>Pseudomonadati</taxon>
        <taxon>Pseudomonadota</taxon>
        <taxon>Gammaproteobacteria</taxon>
        <taxon>Alteromonadales</taxon>
        <taxon>Alteromonadaceae</taxon>
        <taxon>Alteromonas/Salinimonas group</taxon>
        <taxon>Alteromonas</taxon>
    </lineage>
</organism>
<dbReference type="Pfam" id="PF13614">
    <property type="entry name" value="AAA_31"/>
    <property type="match status" value="1"/>
</dbReference>
<dbReference type="Gene3D" id="3.40.50.300">
    <property type="entry name" value="P-loop containing nucleotide triphosphate hydrolases"/>
    <property type="match status" value="1"/>
</dbReference>
<accession>A0A1E7ZBF6</accession>
<dbReference type="SUPFAM" id="SSF52540">
    <property type="entry name" value="P-loop containing nucleoside triphosphate hydrolases"/>
    <property type="match status" value="1"/>
</dbReference>
<dbReference type="PANTHER" id="PTHR13696">
    <property type="entry name" value="P-LOOP CONTAINING NUCLEOSIDE TRIPHOSPHATE HYDROLASE"/>
    <property type="match status" value="1"/>
</dbReference>